<dbReference type="WBParaSite" id="ALUE_0000436401-mRNA-1">
    <property type="protein sequence ID" value="ALUE_0000436401-mRNA-1"/>
    <property type="gene ID" value="ALUE_0000436401"/>
</dbReference>
<dbReference type="Proteomes" id="UP000036681">
    <property type="component" value="Unplaced"/>
</dbReference>
<sequence>MVGGRGVEDNGPEYNCTRTDPAVGGVNKLAHPSRHLESEDLQRTLQAPGSEPFSSYYKPDSGASIVESTWPVTWIFLAYEHSTSVVLSISSQSEWLFFEKPLETHGILWPE</sequence>
<dbReference type="AlphaFoldDB" id="A0A0M3HQH9"/>
<protein>
    <submittedName>
        <fullName evidence="3">Uncharacterized protein</fullName>
    </submittedName>
</protein>
<evidence type="ECO:0000313" key="2">
    <source>
        <dbReference type="Proteomes" id="UP000036681"/>
    </source>
</evidence>
<keyword evidence="2" id="KW-1185">Reference proteome</keyword>
<reference evidence="3" key="1">
    <citation type="submission" date="2017-02" db="UniProtKB">
        <authorList>
            <consortium name="WormBaseParasite"/>
        </authorList>
    </citation>
    <scope>IDENTIFICATION</scope>
</reference>
<accession>A0A0M3HQH9</accession>
<organism evidence="2 3">
    <name type="scientific">Ascaris lumbricoides</name>
    <name type="common">Giant roundworm</name>
    <dbReference type="NCBI Taxonomy" id="6252"/>
    <lineage>
        <taxon>Eukaryota</taxon>
        <taxon>Metazoa</taxon>
        <taxon>Ecdysozoa</taxon>
        <taxon>Nematoda</taxon>
        <taxon>Chromadorea</taxon>
        <taxon>Rhabditida</taxon>
        <taxon>Spirurina</taxon>
        <taxon>Ascaridomorpha</taxon>
        <taxon>Ascaridoidea</taxon>
        <taxon>Ascarididae</taxon>
        <taxon>Ascaris</taxon>
    </lineage>
</organism>
<name>A0A0M3HQH9_ASCLU</name>
<evidence type="ECO:0000313" key="3">
    <source>
        <dbReference type="WBParaSite" id="ALUE_0000436401-mRNA-1"/>
    </source>
</evidence>
<proteinExistence type="predicted"/>
<feature type="region of interest" description="Disordered" evidence="1">
    <location>
        <begin position="1"/>
        <end position="28"/>
    </location>
</feature>
<evidence type="ECO:0000256" key="1">
    <source>
        <dbReference type="SAM" id="MobiDB-lite"/>
    </source>
</evidence>